<evidence type="ECO:0000259" key="2">
    <source>
        <dbReference type="Pfam" id="PF03724"/>
    </source>
</evidence>
<organism evidence="3 4">
    <name type="scientific">Oleiagrimonas citrea</name>
    <dbReference type="NCBI Taxonomy" id="1665687"/>
    <lineage>
        <taxon>Bacteria</taxon>
        <taxon>Pseudomonadati</taxon>
        <taxon>Pseudomonadota</taxon>
        <taxon>Gammaproteobacteria</taxon>
        <taxon>Lysobacterales</taxon>
        <taxon>Rhodanobacteraceae</taxon>
        <taxon>Oleiagrimonas</taxon>
    </lineage>
</organism>
<dbReference type="InterPro" id="IPR053147">
    <property type="entry name" value="Hsp_HslJ-like"/>
</dbReference>
<keyword evidence="4" id="KW-1185">Reference proteome</keyword>
<dbReference type="InterPro" id="IPR005184">
    <property type="entry name" value="DUF306_Meta_HslJ"/>
</dbReference>
<comment type="caution">
    <text evidence="3">The sequence shown here is derived from an EMBL/GenBank/DDBJ whole genome shotgun (WGS) entry which is preliminary data.</text>
</comment>
<dbReference type="RefSeq" id="WP_113064752.1">
    <property type="nucleotide sequence ID" value="NZ_JAAZQD010000003.1"/>
</dbReference>
<protein>
    <submittedName>
        <fullName evidence="3">META domain-containing protein</fullName>
    </submittedName>
</protein>
<feature type="domain" description="DUF306" evidence="2">
    <location>
        <begin position="49"/>
        <end position="162"/>
    </location>
</feature>
<feature type="signal peptide" evidence="1">
    <location>
        <begin position="1"/>
        <end position="25"/>
    </location>
</feature>
<dbReference type="AlphaFoldDB" id="A0A846ZMP9"/>
<dbReference type="PANTHER" id="PTHR35535">
    <property type="entry name" value="HEAT SHOCK PROTEIN HSLJ"/>
    <property type="match status" value="1"/>
</dbReference>
<gene>
    <name evidence="3" type="ORF">HF690_09130</name>
</gene>
<accession>A0A846ZMP9</accession>
<dbReference type="Pfam" id="PF03724">
    <property type="entry name" value="META"/>
    <property type="match status" value="1"/>
</dbReference>
<proteinExistence type="predicted"/>
<reference evidence="3 4" key="1">
    <citation type="journal article" date="2017" name="Int. J. Syst. Evol. Microbiol.">
        <title>Oleiagrimonas citrea sp. nov., a marine bacterium isolated from tidal flat sediment and emended description of the genus Oleiagrimonas Fang et al. 2015 and Oleiagrimonas soli.</title>
        <authorList>
            <person name="Yang S.H."/>
            <person name="Seo H.S."/>
            <person name="Seong C.N."/>
            <person name="Kwon K.K."/>
        </authorList>
    </citation>
    <scope>NUCLEOTIDE SEQUENCE [LARGE SCALE GENOMIC DNA]</scope>
    <source>
        <strain evidence="3 4">MEBiC09124</strain>
    </source>
</reference>
<sequence length="177" mass="19116">MRLTPYWIAAALIALPLTACSHQQADHPVVTPVLHHPEASTARMGQDLPRYVWTLQEARTAAGAPLDALMPAGHPPLQIVFEGTQMHVEHACNAIGGTYRVQDGALKVDGLLHTMMACADPALNRMEKAALHVLQQTPQLSLIRTTAAPRLQMVTRDNETLLFVGKPKPDAASPSSP</sequence>
<dbReference type="EMBL" id="JAAZQD010000003">
    <property type="protein sequence ID" value="NKZ39112.1"/>
    <property type="molecule type" value="Genomic_DNA"/>
</dbReference>
<dbReference type="InterPro" id="IPR038670">
    <property type="entry name" value="HslJ-like_sf"/>
</dbReference>
<dbReference type="PANTHER" id="PTHR35535:SF1">
    <property type="entry name" value="HEAT SHOCK PROTEIN HSLJ"/>
    <property type="match status" value="1"/>
</dbReference>
<name>A0A846ZMP9_9GAMM</name>
<evidence type="ECO:0000313" key="4">
    <source>
        <dbReference type="Proteomes" id="UP000541636"/>
    </source>
</evidence>
<feature type="chain" id="PRO_5032286826" evidence="1">
    <location>
        <begin position="26"/>
        <end position="177"/>
    </location>
</feature>
<dbReference type="Gene3D" id="2.40.128.270">
    <property type="match status" value="1"/>
</dbReference>
<evidence type="ECO:0000256" key="1">
    <source>
        <dbReference type="SAM" id="SignalP"/>
    </source>
</evidence>
<dbReference type="Proteomes" id="UP000541636">
    <property type="component" value="Unassembled WGS sequence"/>
</dbReference>
<keyword evidence="1" id="KW-0732">Signal</keyword>
<evidence type="ECO:0000313" key="3">
    <source>
        <dbReference type="EMBL" id="NKZ39112.1"/>
    </source>
</evidence>